<comment type="caution">
    <text evidence="3">The sequence shown here is derived from an EMBL/GenBank/DDBJ whole genome shotgun (WGS) entry which is preliminary data.</text>
</comment>
<organism evidence="3 4">
    <name type="scientific">Pisum sativum</name>
    <name type="common">Garden pea</name>
    <name type="synonym">Lathyrus oleraceus</name>
    <dbReference type="NCBI Taxonomy" id="3888"/>
    <lineage>
        <taxon>Eukaryota</taxon>
        <taxon>Viridiplantae</taxon>
        <taxon>Streptophyta</taxon>
        <taxon>Embryophyta</taxon>
        <taxon>Tracheophyta</taxon>
        <taxon>Spermatophyta</taxon>
        <taxon>Magnoliopsida</taxon>
        <taxon>eudicotyledons</taxon>
        <taxon>Gunneridae</taxon>
        <taxon>Pentapetalae</taxon>
        <taxon>rosids</taxon>
        <taxon>fabids</taxon>
        <taxon>Fabales</taxon>
        <taxon>Fabaceae</taxon>
        <taxon>Papilionoideae</taxon>
        <taxon>50 kb inversion clade</taxon>
        <taxon>NPAAA clade</taxon>
        <taxon>Hologalegina</taxon>
        <taxon>IRL clade</taxon>
        <taxon>Fabeae</taxon>
        <taxon>Lathyrus</taxon>
    </lineage>
</organism>
<dbReference type="EMBL" id="JAMSHJ010000002">
    <property type="protein sequence ID" value="KAI5440142.1"/>
    <property type="molecule type" value="Genomic_DNA"/>
</dbReference>
<evidence type="ECO:0000313" key="3">
    <source>
        <dbReference type="EMBL" id="KAI5440142.1"/>
    </source>
</evidence>
<keyword evidence="1" id="KW-1133">Transmembrane helix</keyword>
<keyword evidence="1" id="KW-0472">Membrane</keyword>
<accession>A0A9D4YJP0</accession>
<keyword evidence="4" id="KW-1185">Reference proteome</keyword>
<name>A0A9D4YJP0_PEA</name>
<dbReference type="InterPro" id="IPR026960">
    <property type="entry name" value="RVT-Znf"/>
</dbReference>
<dbReference type="AlphaFoldDB" id="A0A9D4YJP0"/>
<proteinExistence type="predicted"/>
<dbReference type="Pfam" id="PF13966">
    <property type="entry name" value="zf-RVT"/>
    <property type="match status" value="1"/>
</dbReference>
<keyword evidence="1" id="KW-0812">Transmembrane</keyword>
<sequence>MCVRFMGSKFMVIRGFPIKSLANWGMTSLLAFGIIIGWSWDLGVDENALVGEVGDEWSDLVLILRDVRPYFDVIDKVVWLRNVEGFLMKNSYMQLYALKNMNLVLDEDRLIEFNRMWKASVPIKVKFFGWRLLLNALPTMSELCNRGMKRVLSGSLCPLCDLEEESVGHLFSLVASNSGFYGRMF</sequence>
<evidence type="ECO:0000256" key="1">
    <source>
        <dbReference type="SAM" id="Phobius"/>
    </source>
</evidence>
<dbReference type="Gramene" id="Psat02G0547600-T1">
    <property type="protein sequence ID" value="KAI5440142.1"/>
    <property type="gene ID" value="KIW84_025476"/>
</dbReference>
<reference evidence="3 4" key="1">
    <citation type="journal article" date="2022" name="Nat. Genet.">
        <title>Improved pea reference genome and pan-genome highlight genomic features and evolutionary characteristics.</title>
        <authorList>
            <person name="Yang T."/>
            <person name="Liu R."/>
            <person name="Luo Y."/>
            <person name="Hu S."/>
            <person name="Wang D."/>
            <person name="Wang C."/>
            <person name="Pandey M.K."/>
            <person name="Ge S."/>
            <person name="Xu Q."/>
            <person name="Li N."/>
            <person name="Li G."/>
            <person name="Huang Y."/>
            <person name="Saxena R.K."/>
            <person name="Ji Y."/>
            <person name="Li M."/>
            <person name="Yan X."/>
            <person name="He Y."/>
            <person name="Liu Y."/>
            <person name="Wang X."/>
            <person name="Xiang C."/>
            <person name="Varshney R.K."/>
            <person name="Ding H."/>
            <person name="Gao S."/>
            <person name="Zong X."/>
        </authorList>
    </citation>
    <scope>NUCLEOTIDE SEQUENCE [LARGE SCALE GENOMIC DNA]</scope>
    <source>
        <strain evidence="3 4">cv. Zhongwan 6</strain>
    </source>
</reference>
<dbReference type="Proteomes" id="UP001058974">
    <property type="component" value="Chromosome 2"/>
</dbReference>
<evidence type="ECO:0000259" key="2">
    <source>
        <dbReference type="Pfam" id="PF13966"/>
    </source>
</evidence>
<feature type="domain" description="Reverse transcriptase zinc-binding" evidence="2">
    <location>
        <begin position="109"/>
        <end position="171"/>
    </location>
</feature>
<evidence type="ECO:0000313" key="4">
    <source>
        <dbReference type="Proteomes" id="UP001058974"/>
    </source>
</evidence>
<protein>
    <recommendedName>
        <fullName evidence="2">Reverse transcriptase zinc-binding domain-containing protein</fullName>
    </recommendedName>
</protein>
<feature type="transmembrane region" description="Helical" evidence="1">
    <location>
        <begin position="21"/>
        <end position="40"/>
    </location>
</feature>
<gene>
    <name evidence="3" type="ORF">KIW84_025476</name>
</gene>